<comment type="subcellular location">
    <subcellularLocation>
        <location evidence="1">Nucleus</location>
    </subcellularLocation>
</comment>
<dbReference type="GO" id="GO:0003677">
    <property type="term" value="F:DNA binding"/>
    <property type="evidence" value="ECO:0007669"/>
    <property type="project" value="UniProtKB-KW"/>
</dbReference>
<evidence type="ECO:0000256" key="6">
    <source>
        <dbReference type="SAM" id="MobiDB-lite"/>
    </source>
</evidence>
<proteinExistence type="predicted"/>
<protein>
    <recommendedName>
        <fullName evidence="7">TF-B3 domain-containing protein</fullName>
    </recommendedName>
</protein>
<evidence type="ECO:0000313" key="8">
    <source>
        <dbReference type="EMBL" id="KAF3438877.1"/>
    </source>
</evidence>
<feature type="region of interest" description="Disordered" evidence="6">
    <location>
        <begin position="138"/>
        <end position="171"/>
    </location>
</feature>
<dbReference type="CDD" id="cd10017">
    <property type="entry name" value="B3_DNA"/>
    <property type="match status" value="2"/>
</dbReference>
<evidence type="ECO:0000313" key="9">
    <source>
        <dbReference type="Proteomes" id="UP000796880"/>
    </source>
</evidence>
<dbReference type="OrthoDB" id="1183279at2759"/>
<gene>
    <name evidence="8" type="ORF">FNV43_RR17152</name>
</gene>
<name>A0A8K0E8U4_9ROSA</name>
<dbReference type="Proteomes" id="UP000796880">
    <property type="component" value="Unassembled WGS sequence"/>
</dbReference>
<comment type="caution">
    <text evidence="8">The sequence shown here is derived from an EMBL/GenBank/DDBJ whole genome shotgun (WGS) entry which is preliminary data.</text>
</comment>
<dbReference type="AlphaFoldDB" id="A0A8K0E8U4"/>
<sequence length="307" mass="35489">MNLLDTPIDELGPTSIGSTPSFKYALASHRYSKALAELHLFLNTRCCFVILQRIPPRWLAEFVKSDLDHVVLKLPNGKTWQVKLQKKHDGKVYLEEGWPDFAKNYHIQLGHLLIFKYVGNSLFHVIIHDYTSMEIDYPSDSSDTDVDDDQNNLDDEENNHVSFKDESDSDSDASFNILGDFPTYLKRMKTKTCTAHSESHEVQRKETDKRAKSSSAQRPKWTKSGYYLPKNFAEEYIEGEDIMVILRDSDGTTWPVRVQKLGNITNARYNGGWLRFARDKMLKEKDKLKFDLIKEGNQITFQVTKLN</sequence>
<keyword evidence="4" id="KW-0804">Transcription</keyword>
<keyword evidence="2" id="KW-0805">Transcription regulation</keyword>
<dbReference type="Gene3D" id="2.40.330.10">
    <property type="entry name" value="DNA-binding pseudobarrel domain"/>
    <property type="match status" value="2"/>
</dbReference>
<dbReference type="EMBL" id="VOIH02000008">
    <property type="protein sequence ID" value="KAF3438877.1"/>
    <property type="molecule type" value="Genomic_DNA"/>
</dbReference>
<dbReference type="InterPro" id="IPR015300">
    <property type="entry name" value="DNA-bd_pseudobarrel_sf"/>
</dbReference>
<evidence type="ECO:0000256" key="4">
    <source>
        <dbReference type="ARBA" id="ARBA00023163"/>
    </source>
</evidence>
<dbReference type="SMART" id="SM01019">
    <property type="entry name" value="B3"/>
    <property type="match status" value="2"/>
</dbReference>
<dbReference type="InterPro" id="IPR050655">
    <property type="entry name" value="Plant_B3_domain"/>
</dbReference>
<dbReference type="GO" id="GO:0005634">
    <property type="term" value="C:nucleus"/>
    <property type="evidence" value="ECO:0007669"/>
    <property type="project" value="UniProtKB-SubCell"/>
</dbReference>
<feature type="domain" description="TF-B3" evidence="7">
    <location>
        <begin position="226"/>
        <end position="307"/>
    </location>
</feature>
<dbReference type="PANTHER" id="PTHR31920">
    <property type="entry name" value="B3 DOMAIN-CONTAINING"/>
    <property type="match status" value="1"/>
</dbReference>
<feature type="compositionally biased region" description="Basic and acidic residues" evidence="6">
    <location>
        <begin position="197"/>
        <end position="211"/>
    </location>
</feature>
<feature type="domain" description="TF-B3" evidence="7">
    <location>
        <begin position="70"/>
        <end position="131"/>
    </location>
</feature>
<keyword evidence="3" id="KW-0238">DNA-binding</keyword>
<dbReference type="SUPFAM" id="SSF101936">
    <property type="entry name" value="DNA-binding pseudobarrel domain"/>
    <property type="match status" value="2"/>
</dbReference>
<evidence type="ECO:0000256" key="5">
    <source>
        <dbReference type="ARBA" id="ARBA00023242"/>
    </source>
</evidence>
<feature type="compositionally biased region" description="Acidic residues" evidence="6">
    <location>
        <begin position="142"/>
        <end position="157"/>
    </location>
</feature>
<evidence type="ECO:0000256" key="3">
    <source>
        <dbReference type="ARBA" id="ARBA00023125"/>
    </source>
</evidence>
<evidence type="ECO:0000256" key="1">
    <source>
        <dbReference type="ARBA" id="ARBA00004123"/>
    </source>
</evidence>
<dbReference type="Pfam" id="PF02362">
    <property type="entry name" value="B3"/>
    <property type="match status" value="2"/>
</dbReference>
<feature type="region of interest" description="Disordered" evidence="6">
    <location>
        <begin position="195"/>
        <end position="217"/>
    </location>
</feature>
<accession>A0A8K0E8U4</accession>
<reference evidence="8" key="1">
    <citation type="submission" date="2020-03" db="EMBL/GenBank/DDBJ databases">
        <title>A high-quality chromosome-level genome assembly of a woody plant with both climbing and erect habits, Rhamnella rubrinervis.</title>
        <authorList>
            <person name="Lu Z."/>
            <person name="Yang Y."/>
            <person name="Zhu X."/>
            <person name="Sun Y."/>
        </authorList>
    </citation>
    <scope>NUCLEOTIDE SEQUENCE</scope>
    <source>
        <strain evidence="8">BYM</strain>
        <tissue evidence="8">Leaf</tissue>
    </source>
</reference>
<dbReference type="PROSITE" id="PS50863">
    <property type="entry name" value="B3"/>
    <property type="match status" value="2"/>
</dbReference>
<keyword evidence="9" id="KW-1185">Reference proteome</keyword>
<dbReference type="PANTHER" id="PTHR31920:SF37">
    <property type="entry name" value="B3 DOMAIN-CONTAINING TRANSCRIPTION FACTOR VRN1"/>
    <property type="match status" value="1"/>
</dbReference>
<evidence type="ECO:0000259" key="7">
    <source>
        <dbReference type="PROSITE" id="PS50863"/>
    </source>
</evidence>
<organism evidence="8 9">
    <name type="scientific">Rhamnella rubrinervis</name>
    <dbReference type="NCBI Taxonomy" id="2594499"/>
    <lineage>
        <taxon>Eukaryota</taxon>
        <taxon>Viridiplantae</taxon>
        <taxon>Streptophyta</taxon>
        <taxon>Embryophyta</taxon>
        <taxon>Tracheophyta</taxon>
        <taxon>Spermatophyta</taxon>
        <taxon>Magnoliopsida</taxon>
        <taxon>eudicotyledons</taxon>
        <taxon>Gunneridae</taxon>
        <taxon>Pentapetalae</taxon>
        <taxon>rosids</taxon>
        <taxon>fabids</taxon>
        <taxon>Rosales</taxon>
        <taxon>Rhamnaceae</taxon>
        <taxon>rhamnoid group</taxon>
        <taxon>Rhamneae</taxon>
        <taxon>Rhamnella</taxon>
    </lineage>
</organism>
<evidence type="ECO:0000256" key="2">
    <source>
        <dbReference type="ARBA" id="ARBA00023015"/>
    </source>
</evidence>
<keyword evidence="5" id="KW-0539">Nucleus</keyword>
<dbReference type="InterPro" id="IPR003340">
    <property type="entry name" value="B3_DNA-bd"/>
</dbReference>